<accession>A0A6A7C280</accession>
<dbReference type="CDD" id="cd00683">
    <property type="entry name" value="Trans_IPPS_HH"/>
    <property type="match status" value="1"/>
</dbReference>
<comment type="subcellular location">
    <subcellularLocation>
        <location evidence="2">Membrane</location>
        <topology evidence="2">Multi-pass membrane protein</topology>
    </subcellularLocation>
</comment>
<keyword evidence="11 19" id="KW-0812">Transmembrane</keyword>
<dbReference type="Pfam" id="PF00494">
    <property type="entry name" value="SQS_PSY"/>
    <property type="match status" value="1"/>
</dbReference>
<keyword evidence="10" id="KW-0808">Transferase</keyword>
<dbReference type="UniPathway" id="UPA00799">
    <property type="reaction ID" value="UER00773"/>
</dbReference>
<comment type="catalytic activity">
    <reaction evidence="18">
        <text>all-trans-lycopene = gamma-carotene</text>
        <dbReference type="Rhea" id="RHEA:32219"/>
        <dbReference type="ChEBI" id="CHEBI:15948"/>
        <dbReference type="ChEBI" id="CHEBI:27740"/>
        <dbReference type="EC" id="5.5.1.19"/>
    </reaction>
</comment>
<evidence type="ECO:0000313" key="20">
    <source>
        <dbReference type="EMBL" id="KAF2861473.1"/>
    </source>
</evidence>
<dbReference type="GO" id="GO:0016020">
    <property type="term" value="C:membrane"/>
    <property type="evidence" value="ECO:0007669"/>
    <property type="project" value="UniProtKB-SubCell"/>
</dbReference>
<evidence type="ECO:0000256" key="17">
    <source>
        <dbReference type="ARBA" id="ARBA00029313"/>
    </source>
</evidence>
<feature type="transmembrane region" description="Helical" evidence="19">
    <location>
        <begin position="36"/>
        <end position="55"/>
    </location>
</feature>
<dbReference type="SUPFAM" id="SSF48576">
    <property type="entry name" value="Terpenoid synthases"/>
    <property type="match status" value="1"/>
</dbReference>
<feature type="transmembrane region" description="Helical" evidence="19">
    <location>
        <begin position="6"/>
        <end position="29"/>
    </location>
</feature>
<dbReference type="EC" id="2.5.1.32" evidence="8"/>
<keyword evidence="14 19" id="KW-0472">Membrane</keyword>
<dbReference type="InterPro" id="IPR008949">
    <property type="entry name" value="Isoprenoid_synthase_dom_sf"/>
</dbReference>
<dbReference type="InterPro" id="IPR002060">
    <property type="entry name" value="Squ/phyt_synthse"/>
</dbReference>
<dbReference type="GO" id="GO:0004311">
    <property type="term" value="F:geranylgeranyl diphosphate synthase activity"/>
    <property type="evidence" value="ECO:0007669"/>
    <property type="project" value="InterPro"/>
</dbReference>
<name>A0A6A7C280_9PEZI</name>
<comment type="pathway">
    <text evidence="3">Carotenoid biosynthesis; beta-carotene biosynthesis.</text>
</comment>
<comment type="pathway">
    <text evidence="4">Carotenoid biosynthesis; phytoene biosynthesis; all-trans-phytoene from geranylgeranyl diphosphate: step 1/1.</text>
</comment>
<dbReference type="InterPro" id="IPR033904">
    <property type="entry name" value="Trans_IPPS_HH"/>
</dbReference>
<evidence type="ECO:0000256" key="11">
    <source>
        <dbReference type="ARBA" id="ARBA00022692"/>
    </source>
</evidence>
<organism evidence="20 21">
    <name type="scientific">Piedraia hortae CBS 480.64</name>
    <dbReference type="NCBI Taxonomy" id="1314780"/>
    <lineage>
        <taxon>Eukaryota</taxon>
        <taxon>Fungi</taxon>
        <taxon>Dikarya</taxon>
        <taxon>Ascomycota</taxon>
        <taxon>Pezizomycotina</taxon>
        <taxon>Dothideomycetes</taxon>
        <taxon>Dothideomycetidae</taxon>
        <taxon>Capnodiales</taxon>
        <taxon>Piedraiaceae</taxon>
        <taxon>Piedraia</taxon>
    </lineage>
</organism>
<reference evidence="20" key="1">
    <citation type="journal article" date="2020" name="Stud. Mycol.">
        <title>101 Dothideomycetes genomes: a test case for predicting lifestyles and emergence of pathogens.</title>
        <authorList>
            <person name="Haridas S."/>
            <person name="Albert R."/>
            <person name="Binder M."/>
            <person name="Bloem J."/>
            <person name="Labutti K."/>
            <person name="Salamov A."/>
            <person name="Andreopoulos B."/>
            <person name="Baker S."/>
            <person name="Barry K."/>
            <person name="Bills G."/>
            <person name="Bluhm B."/>
            <person name="Cannon C."/>
            <person name="Castanera R."/>
            <person name="Culley D."/>
            <person name="Daum C."/>
            <person name="Ezra D."/>
            <person name="Gonzalez J."/>
            <person name="Henrissat B."/>
            <person name="Kuo A."/>
            <person name="Liang C."/>
            <person name="Lipzen A."/>
            <person name="Lutzoni F."/>
            <person name="Magnuson J."/>
            <person name="Mondo S."/>
            <person name="Nolan M."/>
            <person name="Ohm R."/>
            <person name="Pangilinan J."/>
            <person name="Park H.-J."/>
            <person name="Ramirez L."/>
            <person name="Alfaro M."/>
            <person name="Sun H."/>
            <person name="Tritt A."/>
            <person name="Yoshinaga Y."/>
            <person name="Zwiers L.-H."/>
            <person name="Turgeon B."/>
            <person name="Goodwin S."/>
            <person name="Spatafora J."/>
            <person name="Crous P."/>
            <person name="Grigoriev I."/>
        </authorList>
    </citation>
    <scope>NUCLEOTIDE SEQUENCE</scope>
    <source>
        <strain evidence="20">CBS 480.64</strain>
    </source>
</reference>
<dbReference type="OrthoDB" id="6600518at2759"/>
<dbReference type="EC" id="5.5.1.19" evidence="7"/>
<evidence type="ECO:0000256" key="19">
    <source>
        <dbReference type="SAM" id="Phobius"/>
    </source>
</evidence>
<evidence type="ECO:0000313" key="21">
    <source>
        <dbReference type="Proteomes" id="UP000799421"/>
    </source>
</evidence>
<dbReference type="Proteomes" id="UP000799421">
    <property type="component" value="Unassembled WGS sequence"/>
</dbReference>
<dbReference type="SFLD" id="SFLDG01018">
    <property type="entry name" value="Squalene/Phytoene_Synthase_Lik"/>
    <property type="match status" value="1"/>
</dbReference>
<evidence type="ECO:0000256" key="6">
    <source>
        <dbReference type="ARBA" id="ARBA00008406"/>
    </source>
</evidence>
<evidence type="ECO:0000256" key="8">
    <source>
        <dbReference type="ARBA" id="ARBA00012396"/>
    </source>
</evidence>
<feature type="transmembrane region" description="Helical" evidence="19">
    <location>
        <begin position="224"/>
        <end position="251"/>
    </location>
</feature>
<evidence type="ECO:0000256" key="9">
    <source>
        <dbReference type="ARBA" id="ARBA00018909"/>
    </source>
</evidence>
<evidence type="ECO:0000256" key="12">
    <source>
        <dbReference type="ARBA" id="ARBA00022746"/>
    </source>
</evidence>
<keyword evidence="13 19" id="KW-1133">Transmembrane helix</keyword>
<evidence type="ECO:0000256" key="13">
    <source>
        <dbReference type="ARBA" id="ARBA00022989"/>
    </source>
</evidence>
<gene>
    <name evidence="20" type="ORF">K470DRAFT_276126</name>
</gene>
<dbReference type="InterPro" id="IPR044843">
    <property type="entry name" value="Trans_IPPS_bact-type"/>
</dbReference>
<dbReference type="PANTHER" id="PTHR31480">
    <property type="entry name" value="BIFUNCTIONAL LYCOPENE CYCLASE/PHYTOENE SYNTHASE"/>
    <property type="match status" value="1"/>
</dbReference>
<comment type="catalytic activity">
    <reaction evidence="17">
        <text>gamma-carotene = all-trans-beta-carotene</text>
        <dbReference type="Rhea" id="RHEA:32239"/>
        <dbReference type="ChEBI" id="CHEBI:17579"/>
        <dbReference type="ChEBI" id="CHEBI:27740"/>
        <dbReference type="EC" id="5.5.1.19"/>
    </reaction>
</comment>
<keyword evidence="15" id="KW-0413">Isomerase</keyword>
<dbReference type="GO" id="GO:0051996">
    <property type="term" value="F:squalene synthase [NAD(P)H] activity"/>
    <property type="evidence" value="ECO:0007669"/>
    <property type="project" value="InterPro"/>
</dbReference>
<evidence type="ECO:0000256" key="7">
    <source>
        <dbReference type="ARBA" id="ARBA00012242"/>
    </source>
</evidence>
<keyword evidence="16" id="KW-0511">Multifunctional enzyme</keyword>
<dbReference type="GO" id="GO:0016872">
    <property type="term" value="F:intramolecular lyase activity"/>
    <property type="evidence" value="ECO:0007669"/>
    <property type="project" value="InterPro"/>
</dbReference>
<evidence type="ECO:0000256" key="4">
    <source>
        <dbReference type="ARBA" id="ARBA00005172"/>
    </source>
</evidence>
<evidence type="ECO:0000256" key="1">
    <source>
        <dbReference type="ARBA" id="ARBA00001805"/>
    </source>
</evidence>
<evidence type="ECO:0000256" key="16">
    <source>
        <dbReference type="ARBA" id="ARBA00023268"/>
    </source>
</evidence>
<dbReference type="UniPathway" id="UPA00802"/>
<evidence type="ECO:0000256" key="10">
    <source>
        <dbReference type="ARBA" id="ARBA00022679"/>
    </source>
</evidence>
<evidence type="ECO:0000256" key="3">
    <source>
        <dbReference type="ARBA" id="ARBA00005089"/>
    </source>
</evidence>
<comment type="similarity">
    <text evidence="5">In the N-terminal section; belongs to the lycopene beta-cyclase family.</text>
</comment>
<keyword evidence="21" id="KW-1185">Reference proteome</keyword>
<proteinExistence type="inferred from homology"/>
<comment type="similarity">
    <text evidence="6">In the C-terminal section; belongs to the phytoene/squalene synthase family.</text>
</comment>
<evidence type="ECO:0000256" key="18">
    <source>
        <dbReference type="ARBA" id="ARBA00029335"/>
    </source>
</evidence>
<dbReference type="GO" id="GO:0016117">
    <property type="term" value="P:carotenoid biosynthetic process"/>
    <property type="evidence" value="ECO:0007669"/>
    <property type="project" value="UniProtKB-KW"/>
</dbReference>
<protein>
    <recommendedName>
        <fullName evidence="9">Bifunctional lycopene cyclase/phytoene synthase</fullName>
        <ecNumber evidence="8">2.5.1.32</ecNumber>
        <ecNumber evidence="7">5.5.1.19</ecNumber>
    </recommendedName>
</protein>
<keyword evidence="12" id="KW-0125">Carotenoid biosynthesis</keyword>
<dbReference type="InterPro" id="IPR017825">
    <property type="entry name" value="Lycopene_cyclase_dom"/>
</dbReference>
<dbReference type="AlphaFoldDB" id="A0A6A7C280"/>
<feature type="transmembrane region" description="Helical" evidence="19">
    <location>
        <begin position="146"/>
        <end position="164"/>
    </location>
</feature>
<feature type="transmembrane region" description="Helical" evidence="19">
    <location>
        <begin position="171"/>
        <end position="192"/>
    </location>
</feature>
<dbReference type="EMBL" id="MU005972">
    <property type="protein sequence ID" value="KAF2861473.1"/>
    <property type="molecule type" value="Genomic_DNA"/>
</dbReference>
<evidence type="ECO:0000256" key="15">
    <source>
        <dbReference type="ARBA" id="ARBA00023235"/>
    </source>
</evidence>
<evidence type="ECO:0000256" key="14">
    <source>
        <dbReference type="ARBA" id="ARBA00023136"/>
    </source>
</evidence>
<sequence length="616" mass="69274">MGIDYALVHVTYTIPPAILLTLVSFPLLTQIDVCKIAFHIFIAVIATTPWDSYLIRSNVWTYPPEVIMGPTLFGIPVEEVFFFVIQTYNTALLYTLVSKSTLHSIYLVREDGKKKQPWKLIRLTGQVILALVIKQGYHFIKAQGDRTYLGLILVWAVPVLWLIWTLAYQFLINLPLSNTLLPIAIPTIYLWVVDTLALKRGTWVIESGTKTGLTLWPGLEIEEAIFFLLTNTLIVSGMVAFDNAMAVLYTFPAHFPRVPRIPGPKLLAKALLLPASTYDDDRIQGLHQCINHLHSHSRSFYLASSTFQGRLRIDLILLYSFCRLADNYVDNAKSTKEAKVWIGKFRRYLDLCYSGGHKQPNGAVVDPKDRNQGQAIMFAMRQFPPQAHLTLLLLPTQYLDKEPLYELLRGFEMDLAFTPSLATGPIKTESDLDLYGARVAGTVAHLCIQLVLYHDPGTSEGSAKRMMAAGRDMGLALQYVNVARDLSRDAQDGRLYLPPTWLRAESLSSNACISTLRSMVDPASSAEVDKSVRQKIEKLRSRLLNRAFAFYESSRDEIENLPRSGRAAMRVAVESYMQIGKELQNDNVKIKAGQATVPLGKRLLVGWRALLGPMQR</sequence>
<dbReference type="SFLD" id="SFLDG01212">
    <property type="entry name" value="Phytoene_synthase_like"/>
    <property type="match status" value="1"/>
</dbReference>
<dbReference type="SFLD" id="SFLDS00005">
    <property type="entry name" value="Isoprenoid_Synthase_Type_I"/>
    <property type="match status" value="1"/>
</dbReference>
<dbReference type="Gene3D" id="1.10.600.10">
    <property type="entry name" value="Farnesyl Diphosphate Synthase"/>
    <property type="match status" value="1"/>
</dbReference>
<dbReference type="NCBIfam" id="TIGR03462">
    <property type="entry name" value="CarR_dom_SF"/>
    <property type="match status" value="2"/>
</dbReference>
<evidence type="ECO:0000256" key="2">
    <source>
        <dbReference type="ARBA" id="ARBA00004141"/>
    </source>
</evidence>
<comment type="catalytic activity">
    <reaction evidence="1">
        <text>2 (2E,6E,10E)-geranylgeranyl diphosphate = 15-cis-phytoene + 2 diphosphate</text>
        <dbReference type="Rhea" id="RHEA:34475"/>
        <dbReference type="ChEBI" id="CHEBI:27787"/>
        <dbReference type="ChEBI" id="CHEBI:33019"/>
        <dbReference type="ChEBI" id="CHEBI:58756"/>
        <dbReference type="EC" id="2.5.1.32"/>
    </reaction>
</comment>
<dbReference type="GO" id="GO:0045436">
    <property type="term" value="F:lycopene beta cyclase activity"/>
    <property type="evidence" value="ECO:0007669"/>
    <property type="project" value="UniProtKB-ARBA"/>
</dbReference>
<evidence type="ECO:0000256" key="5">
    <source>
        <dbReference type="ARBA" id="ARBA00008247"/>
    </source>
</evidence>